<accession>A0A7V8JT41</accession>
<comment type="caution">
    <text evidence="1">The sequence shown here is derived from an EMBL/GenBank/DDBJ whole genome shotgun (WGS) entry which is preliminary data.</text>
</comment>
<name>A0A7V8JT41_9BURK</name>
<gene>
    <name evidence="1" type="ORF">GAK35_03540</name>
</gene>
<reference evidence="2" key="1">
    <citation type="journal article" date="2020" name="MBio">
        <title>Horizontal gene transfer to a defensive symbiont with a reduced genome amongst a multipartite beetle microbiome.</title>
        <authorList>
            <person name="Waterworth S.C."/>
            <person name="Florez L.V."/>
            <person name="Rees E.R."/>
            <person name="Hertweck C."/>
            <person name="Kaltenpoth M."/>
            <person name="Kwan J.C."/>
        </authorList>
    </citation>
    <scope>NUCLEOTIDE SEQUENCE [LARGE SCALE GENOMIC DNA]</scope>
</reference>
<dbReference type="InterPro" id="IPR019596">
    <property type="entry name" value="Phage_Mu_GpM_tail_tub"/>
</dbReference>
<protein>
    <recommendedName>
        <fullName evidence="3">Phage tail protein</fullName>
    </recommendedName>
</protein>
<proteinExistence type="predicted"/>
<dbReference type="AlphaFoldDB" id="A0A7V8JT41"/>
<organism evidence="1 2">
    <name type="scientific">Herbaspirillum frisingense</name>
    <dbReference type="NCBI Taxonomy" id="92645"/>
    <lineage>
        <taxon>Bacteria</taxon>
        <taxon>Pseudomonadati</taxon>
        <taxon>Pseudomonadota</taxon>
        <taxon>Betaproteobacteria</taxon>
        <taxon>Burkholderiales</taxon>
        <taxon>Oxalobacteraceae</taxon>
        <taxon>Herbaspirillum</taxon>
    </lineage>
</organism>
<dbReference type="Pfam" id="PF10618">
    <property type="entry name" value="Tail_tube"/>
    <property type="match status" value="1"/>
</dbReference>
<dbReference type="EMBL" id="WNDX01000141">
    <property type="protein sequence ID" value="KAF1040286.1"/>
    <property type="molecule type" value="Genomic_DNA"/>
</dbReference>
<dbReference type="Proteomes" id="UP000462435">
    <property type="component" value="Unassembled WGS sequence"/>
</dbReference>
<evidence type="ECO:0008006" key="3">
    <source>
        <dbReference type="Google" id="ProtNLM"/>
    </source>
</evidence>
<evidence type="ECO:0000313" key="2">
    <source>
        <dbReference type="Proteomes" id="UP000462435"/>
    </source>
</evidence>
<evidence type="ECO:0000313" key="1">
    <source>
        <dbReference type="EMBL" id="KAF1040286.1"/>
    </source>
</evidence>
<sequence>MNLLAGTSSVSVDGVTYQLEGSLKYSPSTVKRETLIGQDGVHGYKETPVPGWISFSLRDAGNLSVADINRWRDVLVVGQLANGKTVIGNNMWTTDAQEVDTTDAKFDVRCEGPSVTEQTSR</sequence>